<evidence type="ECO:0000313" key="17">
    <source>
        <dbReference type="Proteomes" id="UP000241074"/>
    </source>
</evidence>
<keyword evidence="10 13" id="KW-1133">Transmembrane helix</keyword>
<dbReference type="GO" id="GO:0000155">
    <property type="term" value="F:phosphorelay sensor kinase activity"/>
    <property type="evidence" value="ECO:0007669"/>
    <property type="project" value="InterPro"/>
</dbReference>
<evidence type="ECO:0000259" key="15">
    <source>
        <dbReference type="PROSITE" id="PS50885"/>
    </source>
</evidence>
<evidence type="ECO:0000256" key="7">
    <source>
        <dbReference type="ARBA" id="ARBA00022741"/>
    </source>
</evidence>
<dbReference type="CDD" id="cd16954">
    <property type="entry name" value="HATPase_PhoQ-like"/>
    <property type="match status" value="1"/>
</dbReference>
<comment type="catalytic activity">
    <reaction evidence="1">
        <text>ATP + protein L-histidine = ADP + protein N-phospho-L-histidine.</text>
        <dbReference type="EC" id="2.7.13.3"/>
    </reaction>
</comment>
<dbReference type="InterPro" id="IPR050428">
    <property type="entry name" value="TCS_sensor_his_kinase"/>
</dbReference>
<feature type="domain" description="Histidine kinase" evidence="14">
    <location>
        <begin position="253"/>
        <end position="462"/>
    </location>
</feature>
<dbReference type="PROSITE" id="PS50109">
    <property type="entry name" value="HIS_KIN"/>
    <property type="match status" value="1"/>
</dbReference>
<protein>
    <recommendedName>
        <fullName evidence="3">histidine kinase</fullName>
        <ecNumber evidence="3">2.7.13.3</ecNumber>
    </recommendedName>
</protein>
<evidence type="ECO:0000256" key="1">
    <source>
        <dbReference type="ARBA" id="ARBA00000085"/>
    </source>
</evidence>
<evidence type="ECO:0000256" key="3">
    <source>
        <dbReference type="ARBA" id="ARBA00012438"/>
    </source>
</evidence>
<keyword evidence="9" id="KW-0067">ATP-binding</keyword>
<dbReference type="InterPro" id="IPR036890">
    <property type="entry name" value="HATPase_C_sf"/>
</dbReference>
<dbReference type="InterPro" id="IPR003660">
    <property type="entry name" value="HAMP_dom"/>
</dbReference>
<dbReference type="PANTHER" id="PTHR45436">
    <property type="entry name" value="SENSOR HISTIDINE KINASE YKOH"/>
    <property type="match status" value="1"/>
</dbReference>
<feature type="transmembrane region" description="Helical" evidence="13">
    <location>
        <begin position="174"/>
        <end position="197"/>
    </location>
</feature>
<dbReference type="Proteomes" id="UP000241074">
    <property type="component" value="Chromosome"/>
</dbReference>
<feature type="transmembrane region" description="Helical" evidence="13">
    <location>
        <begin position="16"/>
        <end position="35"/>
    </location>
</feature>
<dbReference type="KEGG" id="xba:C7S18_01550"/>
<evidence type="ECO:0000256" key="9">
    <source>
        <dbReference type="ARBA" id="ARBA00022840"/>
    </source>
</evidence>
<feature type="domain" description="HAMP" evidence="15">
    <location>
        <begin position="194"/>
        <end position="245"/>
    </location>
</feature>
<dbReference type="SUPFAM" id="SSF55874">
    <property type="entry name" value="ATPase domain of HSP90 chaperone/DNA topoisomerase II/histidine kinase"/>
    <property type="match status" value="1"/>
</dbReference>
<proteinExistence type="predicted"/>
<keyword evidence="5" id="KW-0808">Transferase</keyword>
<evidence type="ECO:0000256" key="6">
    <source>
        <dbReference type="ARBA" id="ARBA00022692"/>
    </source>
</evidence>
<keyword evidence="7" id="KW-0547">Nucleotide-binding</keyword>
<dbReference type="InterPro" id="IPR058619">
    <property type="entry name" value="PhoQ/CarS-like_HATPase"/>
</dbReference>
<dbReference type="InterPro" id="IPR005467">
    <property type="entry name" value="His_kinase_dom"/>
</dbReference>
<evidence type="ECO:0000256" key="8">
    <source>
        <dbReference type="ARBA" id="ARBA00022777"/>
    </source>
</evidence>
<keyword evidence="17" id="KW-1185">Reference proteome</keyword>
<dbReference type="EC" id="2.7.13.3" evidence="3"/>
<evidence type="ECO:0000256" key="13">
    <source>
        <dbReference type="SAM" id="Phobius"/>
    </source>
</evidence>
<dbReference type="CDD" id="cd00082">
    <property type="entry name" value="HisKA"/>
    <property type="match status" value="1"/>
</dbReference>
<dbReference type="GO" id="GO:0005886">
    <property type="term" value="C:plasma membrane"/>
    <property type="evidence" value="ECO:0007669"/>
    <property type="project" value="TreeGrafter"/>
</dbReference>
<keyword evidence="4" id="KW-0597">Phosphoprotein</keyword>
<keyword evidence="11" id="KW-0902">Two-component regulatory system</keyword>
<dbReference type="InterPro" id="IPR036097">
    <property type="entry name" value="HisK_dim/P_sf"/>
</dbReference>
<accession>A0A2P1PM90</accession>
<name>A0A2P1PM90_9GAMM</name>
<keyword evidence="8 16" id="KW-0418">Kinase</keyword>
<evidence type="ECO:0000256" key="12">
    <source>
        <dbReference type="ARBA" id="ARBA00023136"/>
    </source>
</evidence>
<dbReference type="OrthoDB" id="9809567at2"/>
<reference evidence="16 17" key="1">
    <citation type="submission" date="2018-03" db="EMBL/GenBank/DDBJ databases">
        <title>Ahniella affigens gen. nov., sp. nov., a gammaproteobacterium isolated from sandy soil near a stream.</title>
        <authorList>
            <person name="Ko Y."/>
            <person name="Kim J.-H."/>
        </authorList>
    </citation>
    <scope>NUCLEOTIDE SEQUENCE [LARGE SCALE GENOMIC DNA]</scope>
    <source>
        <strain evidence="16 17">D13</strain>
    </source>
</reference>
<dbReference type="PRINTS" id="PR00344">
    <property type="entry name" value="BCTRLSENSOR"/>
</dbReference>
<evidence type="ECO:0000256" key="11">
    <source>
        <dbReference type="ARBA" id="ARBA00023012"/>
    </source>
</evidence>
<dbReference type="Gene3D" id="3.30.565.10">
    <property type="entry name" value="Histidine kinase-like ATPase, C-terminal domain"/>
    <property type="match status" value="1"/>
</dbReference>
<dbReference type="PROSITE" id="PS50885">
    <property type="entry name" value="HAMP"/>
    <property type="match status" value="1"/>
</dbReference>
<dbReference type="Gene3D" id="1.10.287.130">
    <property type="match status" value="1"/>
</dbReference>
<dbReference type="PANTHER" id="PTHR45436:SF4">
    <property type="entry name" value="SENSOR PROTEIN PHOQ"/>
    <property type="match status" value="1"/>
</dbReference>
<keyword evidence="12 13" id="KW-0472">Membrane</keyword>
<comment type="subcellular location">
    <subcellularLocation>
        <location evidence="2">Membrane</location>
    </subcellularLocation>
</comment>
<evidence type="ECO:0000313" key="16">
    <source>
        <dbReference type="EMBL" id="AVP95958.1"/>
    </source>
</evidence>
<dbReference type="AlphaFoldDB" id="A0A2P1PM90"/>
<evidence type="ECO:0000256" key="10">
    <source>
        <dbReference type="ARBA" id="ARBA00022989"/>
    </source>
</evidence>
<organism evidence="16 17">
    <name type="scientific">Ahniella affigens</name>
    <dbReference type="NCBI Taxonomy" id="2021234"/>
    <lineage>
        <taxon>Bacteria</taxon>
        <taxon>Pseudomonadati</taxon>
        <taxon>Pseudomonadota</taxon>
        <taxon>Gammaproteobacteria</taxon>
        <taxon>Lysobacterales</taxon>
        <taxon>Rhodanobacteraceae</taxon>
        <taxon>Ahniella</taxon>
    </lineage>
</organism>
<dbReference type="SMART" id="SM00387">
    <property type="entry name" value="HATPase_c"/>
    <property type="match status" value="1"/>
</dbReference>
<dbReference type="Pfam" id="PF02518">
    <property type="entry name" value="HATPase_c"/>
    <property type="match status" value="1"/>
</dbReference>
<dbReference type="InterPro" id="IPR004358">
    <property type="entry name" value="Sig_transdc_His_kin-like_C"/>
</dbReference>
<evidence type="ECO:0000256" key="2">
    <source>
        <dbReference type="ARBA" id="ARBA00004370"/>
    </source>
</evidence>
<evidence type="ECO:0000256" key="5">
    <source>
        <dbReference type="ARBA" id="ARBA00022679"/>
    </source>
</evidence>
<dbReference type="SUPFAM" id="SSF47384">
    <property type="entry name" value="Homodimeric domain of signal transducing histidine kinase"/>
    <property type="match status" value="1"/>
</dbReference>
<keyword evidence="6 13" id="KW-0812">Transmembrane</keyword>
<dbReference type="InterPro" id="IPR003661">
    <property type="entry name" value="HisK_dim/P_dom"/>
</dbReference>
<evidence type="ECO:0000259" key="14">
    <source>
        <dbReference type="PROSITE" id="PS50109"/>
    </source>
</evidence>
<gene>
    <name evidence="16" type="ORF">C7S18_01550</name>
</gene>
<sequence length="462" mass="51861">MRTVAARRPLSLQTRLLWTASIALAVFLGATGYALEQAYRKSLAQAMRDRLESYVLSYLSGSDLTVGGELILPEVPPDDRFERPQSGLYAGVTGDQVSWRSPSALGRELPFSMQLDPGRTRFEGPIQSNVGGVYVFSRGVAWELQDGKEVRLTFHVAEHESQFKRQINVYRNTLLTYLGTAAVVLFSVQFLMLLWSLRPLRQVSNDLERVERGEQESLPDRYPRELRPLTRSINDVISNEREQRTRYRNTLGDLAHSLKTPLAVMRTALDEPSGIDQEHRATLAEQVRRMDEIVAYQLARAAASGHSTYSAPLPIESHAESIVSSLEKVYASRGVICEFEIESGARFYGEQGDLMELLGNLLENAFKWAKDRVLLTITQQKPQGFRRIGLTIQVEDNGPGIPDEKRELLLKRGVRGDERVQGHGIGLSIVTDIVKSYRGELSVDQSDELGGARFTIRFPPVM</sequence>
<reference evidence="16 17" key="2">
    <citation type="submission" date="2018-03" db="EMBL/GenBank/DDBJ databases">
        <authorList>
            <person name="Keele B.F."/>
        </authorList>
    </citation>
    <scope>NUCLEOTIDE SEQUENCE [LARGE SCALE GENOMIC DNA]</scope>
    <source>
        <strain evidence="16 17">D13</strain>
    </source>
</reference>
<dbReference type="GO" id="GO:0005524">
    <property type="term" value="F:ATP binding"/>
    <property type="evidence" value="ECO:0007669"/>
    <property type="project" value="UniProtKB-KW"/>
</dbReference>
<dbReference type="InterPro" id="IPR003594">
    <property type="entry name" value="HATPase_dom"/>
</dbReference>
<dbReference type="EMBL" id="CP027860">
    <property type="protein sequence ID" value="AVP95958.1"/>
    <property type="molecule type" value="Genomic_DNA"/>
</dbReference>
<evidence type="ECO:0000256" key="4">
    <source>
        <dbReference type="ARBA" id="ARBA00022553"/>
    </source>
</evidence>